<sequence>APELVEMPSNITVLLGQSATLTCSATGTPHPKLVWHSRRNGKVRTDHERGVVVDEGGLRWEAVGKEDEGAYKCIARSSAGSQHSPWVYLKVLAETHISEYPGGYSINYGTTLLMQCVALGDPLPEIEWFRDGEPVLHGIEFTPFTDYARSVLTVNATSTSNYTCSADNVVQGRRTSDSRTFTVSVVHPVSPVRRPLGYCAPYNGRVCREHLSGAGLVWYNITAADKGGWLNEHITRELWGEMINNFREPCRTAAEKILCHYAFPECQLEDGYQVGLPLCHEDCVAVRSLFCVNEWLLIEQSKQENIVFKSRSHFRLPNCDTLVNHGDGSRRVCSHIGLTSVDEDQVTYDCRKGRGRWYFGTRNVTSNGIPCQRWDSQEPHSHHRPPNVFPEVQNAENYCRNAGGEEPYPWCYTTDPLIRWQHCSIPLCGEGTDADGSIFLQDEIHEKLLPSPWMMMIAGGAGLGGLLLLALSALLIHKLVHARHGYSSPNNQEAEIDLSKLPRNSAYHQTCAQLNPKLEKLQYDRNSIIYIRDLGQGAFGRVFQGKAPALVPGEELTMVAVKVLKEEASEDMLGDFEREACILAEFDHPNIVRLLGVCAVGRPMCLLFEFMGRGDLNEFLRTCSPTNYIVRSSNGDTFSDTKLTYKDMLWIATQIAAGMVYLSDRKFVHRDLATRNCLIGEDMTVKIADFGLSQKIYIADYYRGDDSDAIPIRWMPLESILYNKYTVESDVWAFGVCLWEIFSFALQPYYGMTHEQVVCFLKEGGILSCPDHCPPEAYALLTWCWQRRPHDRPSFPVVHKALTDLSAGRPVMVPIPPPSSAMSGSAPATPRPCSCAPEPSAQHS</sequence>
<evidence type="ECO:0000256" key="5">
    <source>
        <dbReference type="ARBA" id="ARBA00022553"/>
    </source>
</evidence>
<reference evidence="31 32" key="1">
    <citation type="journal article" date="2024" name="BMC Genomics">
        <title>Genome assembly of redclaw crayfish (Cherax quadricarinatus) provides insights into its immune adaptation and hypoxia tolerance.</title>
        <authorList>
            <person name="Liu Z."/>
            <person name="Zheng J."/>
            <person name="Li H."/>
            <person name="Fang K."/>
            <person name="Wang S."/>
            <person name="He J."/>
            <person name="Zhou D."/>
            <person name="Weng S."/>
            <person name="Chi M."/>
            <person name="Gu Z."/>
            <person name="He J."/>
            <person name="Li F."/>
            <person name="Wang M."/>
        </authorList>
    </citation>
    <scope>NUCLEOTIDE SEQUENCE [LARGE SCALE GENOMIC DNA]</scope>
    <source>
        <strain evidence="31">ZL_2023a</strain>
    </source>
</reference>
<dbReference type="PROSITE" id="PS00021">
    <property type="entry name" value="KRINGLE_1"/>
    <property type="match status" value="1"/>
</dbReference>
<feature type="region of interest" description="Disordered" evidence="25">
    <location>
        <begin position="818"/>
        <end position="844"/>
    </location>
</feature>
<dbReference type="SMART" id="SM00219">
    <property type="entry name" value="TyrKc"/>
    <property type="match status" value="1"/>
</dbReference>
<dbReference type="Gene3D" id="2.60.40.10">
    <property type="entry name" value="Immunoglobulins"/>
    <property type="match status" value="2"/>
</dbReference>
<evidence type="ECO:0000256" key="15">
    <source>
        <dbReference type="ARBA" id="ARBA00023136"/>
    </source>
</evidence>
<evidence type="ECO:0000256" key="16">
    <source>
        <dbReference type="ARBA" id="ARBA00023137"/>
    </source>
</evidence>
<evidence type="ECO:0000256" key="9">
    <source>
        <dbReference type="ARBA" id="ARBA00022729"/>
    </source>
</evidence>
<keyword evidence="32" id="KW-1185">Reference proteome</keyword>
<dbReference type="InterPro" id="IPR020067">
    <property type="entry name" value="Frizzled_dom"/>
</dbReference>
<dbReference type="InterPro" id="IPR001245">
    <property type="entry name" value="Ser-Thr/Tyr_kinase_cat_dom"/>
</dbReference>
<dbReference type="PRINTS" id="PR00109">
    <property type="entry name" value="TYRKINASE"/>
</dbReference>
<evidence type="ECO:0000256" key="20">
    <source>
        <dbReference type="ARBA" id="ARBA00023319"/>
    </source>
</evidence>
<dbReference type="Pfam" id="PF07714">
    <property type="entry name" value="PK_Tyr_Ser-Thr"/>
    <property type="match status" value="1"/>
</dbReference>
<keyword evidence="10 24" id="KW-0547">Nucleotide-binding</keyword>
<evidence type="ECO:0000256" key="19">
    <source>
        <dbReference type="ARBA" id="ARBA00023180"/>
    </source>
</evidence>
<keyword evidence="3" id="KW-0217">Developmental protein</keyword>
<dbReference type="Gene3D" id="2.40.20.10">
    <property type="entry name" value="Plasminogen Kringle 4"/>
    <property type="match status" value="1"/>
</dbReference>
<dbReference type="PROSITE" id="PS00107">
    <property type="entry name" value="PROTEIN_KINASE_ATP"/>
    <property type="match status" value="1"/>
</dbReference>
<dbReference type="InterPro" id="IPR036790">
    <property type="entry name" value="Frizzled_dom_sf"/>
</dbReference>
<dbReference type="PROSITE" id="PS00109">
    <property type="entry name" value="PROTEIN_KINASE_TYR"/>
    <property type="match status" value="1"/>
</dbReference>
<dbReference type="SUPFAM" id="SSF48726">
    <property type="entry name" value="Immunoglobulin"/>
    <property type="match status" value="2"/>
</dbReference>
<feature type="domain" description="Kringle" evidence="29">
    <location>
        <begin position="349"/>
        <end position="428"/>
    </location>
</feature>
<evidence type="ECO:0000259" key="30">
    <source>
        <dbReference type="PROSITE" id="PS50835"/>
    </source>
</evidence>
<gene>
    <name evidence="31" type="ORF">OTU49_010720</name>
</gene>
<keyword evidence="18" id="KW-0675">Receptor</keyword>
<evidence type="ECO:0000256" key="14">
    <source>
        <dbReference type="ARBA" id="ARBA00023018"/>
    </source>
</evidence>
<keyword evidence="5" id="KW-0597">Phosphoprotein</keyword>
<comment type="caution">
    <text evidence="31">The sequence shown here is derived from an EMBL/GenBank/DDBJ whole genome shotgun (WGS) entry which is preliminary data.</text>
</comment>
<dbReference type="PROSITE" id="PS50070">
    <property type="entry name" value="KRINGLE_2"/>
    <property type="match status" value="1"/>
</dbReference>
<accession>A0AAW0W738</accession>
<dbReference type="FunFam" id="2.60.40.10:FF:000032">
    <property type="entry name" value="palladin isoform X1"/>
    <property type="match status" value="1"/>
</dbReference>
<evidence type="ECO:0000256" key="6">
    <source>
        <dbReference type="ARBA" id="ARBA00022572"/>
    </source>
</evidence>
<evidence type="ECO:0000259" key="27">
    <source>
        <dbReference type="PROSITE" id="PS50011"/>
    </source>
</evidence>
<keyword evidence="8 26" id="KW-0812">Transmembrane</keyword>
<keyword evidence="14" id="KW-0770">Synapse</keyword>
<dbReference type="Gene3D" id="1.10.2000.10">
    <property type="entry name" value="Frizzled cysteine-rich domain"/>
    <property type="match status" value="1"/>
</dbReference>
<proteinExistence type="predicted"/>
<dbReference type="SUPFAM" id="SSF57440">
    <property type="entry name" value="Kringle-like"/>
    <property type="match status" value="1"/>
</dbReference>
<keyword evidence="12 24" id="KW-0067">ATP-binding</keyword>
<organism evidence="31 32">
    <name type="scientific">Cherax quadricarinatus</name>
    <name type="common">Australian red claw crayfish</name>
    <dbReference type="NCBI Taxonomy" id="27406"/>
    <lineage>
        <taxon>Eukaryota</taxon>
        <taxon>Metazoa</taxon>
        <taxon>Ecdysozoa</taxon>
        <taxon>Arthropoda</taxon>
        <taxon>Crustacea</taxon>
        <taxon>Multicrustacea</taxon>
        <taxon>Malacostraca</taxon>
        <taxon>Eumalacostraca</taxon>
        <taxon>Eucarida</taxon>
        <taxon>Decapoda</taxon>
        <taxon>Pleocyemata</taxon>
        <taxon>Astacidea</taxon>
        <taxon>Parastacoidea</taxon>
        <taxon>Parastacidae</taxon>
        <taxon>Cherax</taxon>
    </lineage>
</organism>
<comment type="catalytic activity">
    <reaction evidence="22">
        <text>L-tyrosyl-[protein] + ATP = O-phospho-L-tyrosyl-[protein] + ADP + H(+)</text>
        <dbReference type="Rhea" id="RHEA:10596"/>
        <dbReference type="Rhea" id="RHEA-COMP:10136"/>
        <dbReference type="Rhea" id="RHEA-COMP:20101"/>
        <dbReference type="ChEBI" id="CHEBI:15378"/>
        <dbReference type="ChEBI" id="CHEBI:30616"/>
        <dbReference type="ChEBI" id="CHEBI:46858"/>
        <dbReference type="ChEBI" id="CHEBI:61978"/>
        <dbReference type="ChEBI" id="CHEBI:456216"/>
        <dbReference type="EC" id="2.7.10.1"/>
    </reaction>
</comment>
<evidence type="ECO:0000256" key="10">
    <source>
        <dbReference type="ARBA" id="ARBA00022741"/>
    </source>
</evidence>
<dbReference type="CDD" id="cd00096">
    <property type="entry name" value="Ig"/>
    <property type="match status" value="1"/>
</dbReference>
<evidence type="ECO:0000256" key="2">
    <source>
        <dbReference type="ARBA" id="ARBA00011902"/>
    </source>
</evidence>
<keyword evidence="13 26" id="KW-1133">Transmembrane helix</keyword>
<dbReference type="PANTHER" id="PTHR24416">
    <property type="entry name" value="TYROSINE-PROTEIN KINASE RECEPTOR"/>
    <property type="match status" value="1"/>
</dbReference>
<keyword evidence="11" id="KW-0418">Kinase</keyword>
<dbReference type="InterPro" id="IPR011009">
    <property type="entry name" value="Kinase-like_dom_sf"/>
</dbReference>
<dbReference type="InterPro" id="IPR050122">
    <property type="entry name" value="RTK"/>
</dbReference>
<feature type="binding site" evidence="24">
    <location>
        <position position="562"/>
    </location>
    <ligand>
        <name>ATP</name>
        <dbReference type="ChEBI" id="CHEBI:30616"/>
    </ligand>
</feature>
<evidence type="ECO:0000259" key="28">
    <source>
        <dbReference type="PROSITE" id="PS50038"/>
    </source>
</evidence>
<dbReference type="GO" id="GO:0005524">
    <property type="term" value="F:ATP binding"/>
    <property type="evidence" value="ECO:0007669"/>
    <property type="project" value="UniProtKB-UniRule"/>
</dbReference>
<dbReference type="InterPro" id="IPR020635">
    <property type="entry name" value="Tyr_kinase_cat_dom"/>
</dbReference>
<dbReference type="GO" id="GO:0045202">
    <property type="term" value="C:synapse"/>
    <property type="evidence" value="ECO:0007669"/>
    <property type="project" value="UniProtKB-SubCell"/>
</dbReference>
<dbReference type="GO" id="GO:0043235">
    <property type="term" value="C:receptor complex"/>
    <property type="evidence" value="ECO:0007669"/>
    <property type="project" value="TreeGrafter"/>
</dbReference>
<protein>
    <recommendedName>
        <fullName evidence="2">receptor protein-tyrosine kinase</fullName>
        <ecNumber evidence="2">2.7.10.1</ecNumber>
    </recommendedName>
</protein>
<dbReference type="SMART" id="SM00408">
    <property type="entry name" value="IGc2"/>
    <property type="match status" value="2"/>
</dbReference>
<evidence type="ECO:0000256" key="11">
    <source>
        <dbReference type="ARBA" id="ARBA00022777"/>
    </source>
</evidence>
<evidence type="ECO:0000256" key="24">
    <source>
        <dbReference type="PROSITE-ProRule" id="PRU10141"/>
    </source>
</evidence>
<dbReference type="Pfam" id="PF00051">
    <property type="entry name" value="Kringle"/>
    <property type="match status" value="1"/>
</dbReference>
<dbReference type="InterPro" id="IPR036179">
    <property type="entry name" value="Ig-like_dom_sf"/>
</dbReference>
<dbReference type="InterPro" id="IPR008266">
    <property type="entry name" value="Tyr_kinase_AS"/>
</dbReference>
<feature type="domain" description="Ig-like" evidence="30">
    <location>
        <begin position="2"/>
        <end position="88"/>
    </location>
</feature>
<feature type="non-terminal residue" evidence="31">
    <location>
        <position position="1"/>
    </location>
</feature>
<dbReference type="FunFam" id="1.10.510.10:FF:000554">
    <property type="entry name" value="Predicted protein"/>
    <property type="match status" value="1"/>
</dbReference>
<dbReference type="InterPro" id="IPR007110">
    <property type="entry name" value="Ig-like_dom"/>
</dbReference>
<dbReference type="Pfam" id="PF13927">
    <property type="entry name" value="Ig_3"/>
    <property type="match status" value="1"/>
</dbReference>
<dbReference type="InterPro" id="IPR000001">
    <property type="entry name" value="Kringle"/>
</dbReference>
<dbReference type="PANTHER" id="PTHR24416:SF317">
    <property type="entry name" value="MUSCLE, SKELETAL RECEPTOR TYROSINE-PROTEIN KINASE"/>
    <property type="match status" value="1"/>
</dbReference>
<evidence type="ECO:0000256" key="8">
    <source>
        <dbReference type="ARBA" id="ARBA00022692"/>
    </source>
</evidence>
<dbReference type="InterPro" id="IPR018056">
    <property type="entry name" value="Kringle_CS"/>
</dbReference>
<dbReference type="EMBL" id="JARKIK010000083">
    <property type="protein sequence ID" value="KAK8725145.1"/>
    <property type="molecule type" value="Genomic_DNA"/>
</dbReference>
<dbReference type="Pfam" id="PF07679">
    <property type="entry name" value="I-set"/>
    <property type="match status" value="1"/>
</dbReference>
<dbReference type="InterPro" id="IPR003598">
    <property type="entry name" value="Ig_sub2"/>
</dbReference>
<evidence type="ECO:0000256" key="22">
    <source>
        <dbReference type="ARBA" id="ARBA00051243"/>
    </source>
</evidence>
<evidence type="ECO:0000256" key="7">
    <source>
        <dbReference type="ARBA" id="ARBA00022679"/>
    </source>
</evidence>
<dbReference type="InterPro" id="IPR013783">
    <property type="entry name" value="Ig-like_fold"/>
</dbReference>
<keyword evidence="7" id="KW-0808">Transferase</keyword>
<dbReference type="AlphaFoldDB" id="A0AAW0W738"/>
<dbReference type="GO" id="GO:0017147">
    <property type="term" value="F:Wnt-protein binding"/>
    <property type="evidence" value="ECO:0007669"/>
    <property type="project" value="TreeGrafter"/>
</dbReference>
<comment type="subcellular location">
    <subcellularLocation>
        <location evidence="1">Cell membrane</location>
        <topology evidence="1">Single-pass type I membrane protein</topology>
    </subcellularLocation>
    <subcellularLocation>
        <location evidence="21">Synapse</location>
    </subcellularLocation>
</comment>
<keyword evidence="9" id="KW-0732">Signal</keyword>
<dbReference type="GO" id="GO:0007169">
    <property type="term" value="P:cell surface receptor protein tyrosine kinase signaling pathway"/>
    <property type="evidence" value="ECO:0007669"/>
    <property type="project" value="TreeGrafter"/>
</dbReference>
<dbReference type="Gene3D" id="3.30.200.20">
    <property type="entry name" value="Phosphorylase Kinase, domain 1"/>
    <property type="match status" value="1"/>
</dbReference>
<evidence type="ECO:0000256" key="25">
    <source>
        <dbReference type="SAM" id="MobiDB-lite"/>
    </source>
</evidence>
<keyword evidence="20" id="KW-0393">Immunoglobulin domain</keyword>
<keyword evidence="4" id="KW-1003">Cell membrane</keyword>
<evidence type="ECO:0000256" key="1">
    <source>
        <dbReference type="ARBA" id="ARBA00004251"/>
    </source>
</evidence>
<feature type="transmembrane region" description="Helical" evidence="26">
    <location>
        <begin position="453"/>
        <end position="476"/>
    </location>
</feature>
<feature type="domain" description="Ig-like" evidence="30">
    <location>
        <begin position="95"/>
        <end position="182"/>
    </location>
</feature>
<dbReference type="PROSITE" id="PS50011">
    <property type="entry name" value="PROTEIN_KINASE_DOM"/>
    <property type="match status" value="1"/>
</dbReference>
<dbReference type="GO" id="GO:0005886">
    <property type="term" value="C:plasma membrane"/>
    <property type="evidence" value="ECO:0007669"/>
    <property type="project" value="UniProtKB-SubCell"/>
</dbReference>
<evidence type="ECO:0000313" key="31">
    <source>
        <dbReference type="EMBL" id="KAK8725145.1"/>
    </source>
</evidence>
<feature type="domain" description="FZ" evidence="28">
    <location>
        <begin position="194"/>
        <end position="336"/>
    </location>
</feature>
<dbReference type="GO" id="GO:0004714">
    <property type="term" value="F:transmembrane receptor protein tyrosine kinase activity"/>
    <property type="evidence" value="ECO:0007669"/>
    <property type="project" value="UniProtKB-EC"/>
</dbReference>
<dbReference type="InterPro" id="IPR013098">
    <property type="entry name" value="Ig_I-set"/>
</dbReference>
<keyword evidence="16" id="KW-0829">Tyrosine-protein kinase</keyword>
<dbReference type="SMART" id="SM00409">
    <property type="entry name" value="IG"/>
    <property type="match status" value="2"/>
</dbReference>
<evidence type="ECO:0000256" key="4">
    <source>
        <dbReference type="ARBA" id="ARBA00022475"/>
    </source>
</evidence>
<dbReference type="CDD" id="cd00108">
    <property type="entry name" value="KR"/>
    <property type="match status" value="1"/>
</dbReference>
<dbReference type="InterPro" id="IPR017441">
    <property type="entry name" value="Protein_kinase_ATP_BS"/>
</dbReference>
<comment type="caution">
    <text evidence="23">Lacks conserved residue(s) required for the propagation of feature annotation.</text>
</comment>
<keyword evidence="19" id="KW-0325">Glycoprotein</keyword>
<evidence type="ECO:0000256" key="3">
    <source>
        <dbReference type="ARBA" id="ARBA00022473"/>
    </source>
</evidence>
<keyword evidence="6 23" id="KW-0420">Kringle</keyword>
<dbReference type="PRINTS" id="PR00018">
    <property type="entry name" value="KRINGLE"/>
</dbReference>
<evidence type="ECO:0000256" key="21">
    <source>
        <dbReference type="ARBA" id="ARBA00034103"/>
    </source>
</evidence>
<dbReference type="InterPro" id="IPR000719">
    <property type="entry name" value="Prot_kinase_dom"/>
</dbReference>
<evidence type="ECO:0000256" key="23">
    <source>
        <dbReference type="PROSITE-ProRule" id="PRU00121"/>
    </source>
</evidence>
<feature type="domain" description="Protein kinase" evidence="27">
    <location>
        <begin position="528"/>
        <end position="802"/>
    </location>
</feature>
<dbReference type="Gene3D" id="1.10.510.10">
    <property type="entry name" value="Transferase(Phosphotransferase) domain 1"/>
    <property type="match status" value="1"/>
</dbReference>
<dbReference type="Pfam" id="PF01392">
    <property type="entry name" value="Fz"/>
    <property type="match status" value="1"/>
</dbReference>
<name>A0AAW0W738_CHEQU</name>
<keyword evidence="17" id="KW-1015">Disulfide bond</keyword>
<dbReference type="InterPro" id="IPR013806">
    <property type="entry name" value="Kringle-like"/>
</dbReference>
<dbReference type="PROSITE" id="PS50038">
    <property type="entry name" value="FZ"/>
    <property type="match status" value="1"/>
</dbReference>
<dbReference type="FunFam" id="3.30.200.20:FF:000159">
    <property type="entry name" value="muscle, skeletal receptor tyrosine-protein kinase"/>
    <property type="match status" value="1"/>
</dbReference>
<evidence type="ECO:0000313" key="32">
    <source>
        <dbReference type="Proteomes" id="UP001445076"/>
    </source>
</evidence>
<evidence type="ECO:0000256" key="12">
    <source>
        <dbReference type="ARBA" id="ARBA00022840"/>
    </source>
</evidence>
<dbReference type="FunFam" id="1.10.2000.10:FF:000009">
    <property type="entry name" value="Muscle, skeletal, receptor tyrosine kinase"/>
    <property type="match status" value="1"/>
</dbReference>
<evidence type="ECO:0000256" key="26">
    <source>
        <dbReference type="SAM" id="Phobius"/>
    </source>
</evidence>
<evidence type="ECO:0000259" key="29">
    <source>
        <dbReference type="PROSITE" id="PS50070"/>
    </source>
</evidence>
<keyword evidence="15 26" id="KW-0472">Membrane</keyword>
<dbReference type="SUPFAM" id="SSF56112">
    <property type="entry name" value="Protein kinase-like (PK-like)"/>
    <property type="match status" value="1"/>
</dbReference>
<evidence type="ECO:0000256" key="13">
    <source>
        <dbReference type="ARBA" id="ARBA00022989"/>
    </source>
</evidence>
<evidence type="ECO:0000256" key="17">
    <source>
        <dbReference type="ARBA" id="ARBA00023157"/>
    </source>
</evidence>
<dbReference type="InterPro" id="IPR038178">
    <property type="entry name" value="Kringle_sf"/>
</dbReference>
<dbReference type="PROSITE" id="PS50835">
    <property type="entry name" value="IG_LIKE"/>
    <property type="match status" value="2"/>
</dbReference>
<evidence type="ECO:0000256" key="18">
    <source>
        <dbReference type="ARBA" id="ARBA00023170"/>
    </source>
</evidence>
<dbReference type="InterPro" id="IPR003599">
    <property type="entry name" value="Ig_sub"/>
</dbReference>
<dbReference type="EC" id="2.7.10.1" evidence="2"/>
<dbReference type="Proteomes" id="UP001445076">
    <property type="component" value="Unassembled WGS sequence"/>
</dbReference>
<dbReference type="SMART" id="SM00130">
    <property type="entry name" value="KR"/>
    <property type="match status" value="1"/>
</dbReference>